<accession>A0A150QTL5</accession>
<dbReference type="InterPro" id="IPR046348">
    <property type="entry name" value="SIS_dom_sf"/>
</dbReference>
<dbReference type="GO" id="GO:0006096">
    <property type="term" value="P:glycolytic process"/>
    <property type="evidence" value="ECO:0007669"/>
    <property type="project" value="UniProtKB-UniPathway"/>
</dbReference>
<evidence type="ECO:0000256" key="1">
    <source>
        <dbReference type="ARBA" id="ARBA00022432"/>
    </source>
</evidence>
<evidence type="ECO:0000313" key="5">
    <source>
        <dbReference type="EMBL" id="KYF71182.1"/>
    </source>
</evidence>
<dbReference type="GO" id="GO:0004347">
    <property type="term" value="F:glucose-6-phosphate isomerase activity"/>
    <property type="evidence" value="ECO:0007669"/>
    <property type="project" value="UniProtKB-EC"/>
</dbReference>
<dbReference type="PRINTS" id="PR00662">
    <property type="entry name" value="G6PISOMERASE"/>
</dbReference>
<proteinExistence type="inferred from homology"/>
<dbReference type="SUPFAM" id="SSF53697">
    <property type="entry name" value="SIS domain"/>
    <property type="match status" value="1"/>
</dbReference>
<comment type="caution">
    <text evidence="5">The sequence shown here is derived from an EMBL/GenBank/DDBJ whole genome shotgun (WGS) entry which is preliminary data.</text>
</comment>
<dbReference type="GO" id="GO:0048029">
    <property type="term" value="F:monosaccharide binding"/>
    <property type="evidence" value="ECO:0007669"/>
    <property type="project" value="TreeGrafter"/>
</dbReference>
<dbReference type="Proteomes" id="UP000075635">
    <property type="component" value="Unassembled WGS sequence"/>
</dbReference>
<reference evidence="5 6" key="1">
    <citation type="submission" date="2014-02" db="EMBL/GenBank/DDBJ databases">
        <title>The small core and large imbalanced accessory genome model reveals a collaborative survival strategy of Sorangium cellulosum strains in nature.</title>
        <authorList>
            <person name="Han K."/>
            <person name="Peng R."/>
            <person name="Blom J."/>
            <person name="Li Y.-Z."/>
        </authorList>
    </citation>
    <scope>NUCLEOTIDE SEQUENCE [LARGE SCALE GENOMIC DNA]</scope>
    <source>
        <strain evidence="5 6">So0011-07</strain>
    </source>
</reference>
<dbReference type="Pfam" id="PF00342">
    <property type="entry name" value="PGI"/>
    <property type="match status" value="1"/>
</dbReference>
<evidence type="ECO:0000256" key="4">
    <source>
        <dbReference type="RuleBase" id="RU000612"/>
    </source>
</evidence>
<dbReference type="GO" id="GO:0006094">
    <property type="term" value="P:gluconeogenesis"/>
    <property type="evidence" value="ECO:0007669"/>
    <property type="project" value="UniProtKB-KW"/>
</dbReference>
<dbReference type="Gene3D" id="3.40.50.10490">
    <property type="entry name" value="Glucose-6-phosphate isomerase like protein, domain 1"/>
    <property type="match status" value="3"/>
</dbReference>
<sequence>MRLHLPRELELATSKTLAEWQAADGLRRLHERDAALWTGSDEPSWLGWLEAPFHEKANLPRLRALQDEVRDRGLTRAVLLGMGGASLWPDVLSRSFPVATGHAALTVLDSTDPAEIAAVVDRLVPEKTLFIVSSKSGTTLETDLLDAFFHELMKDRLGSLPAASRFVAVTDAGSPLARRARLRGYAHTFHTVPGVGGRYAALTSPGTVPAAVMGVDVELLLERAAVMVGASTESTPPGDCPGVVLGTALGAAAKAGRDKVTIVASPPMAALGAWLEQLLAESTGKRATGLLPVDREPLGRAEVYGSDRIFVYLRLDRGFDRGQDAAVAELEAAGQPTVRIALTDAYDLGQEVYRWELATAVAASILGVNPFDQPDVEASKTAARQRMEAYDQAGELPDDAPFFADAGLALHADPANREALERGAAGDRTLRGYLRAHFARLSPGDYAALLAWVERSEAHERLLEEMRRAVRDHRHVATCVEFGPRYLHSTGQMYKGGPGTGEYLQITADEPEDLPIPGYTFTFGVVEQAQALGDFATLTSRGRRALRVHLGREVDRGLNTLARAVHEALAA</sequence>
<dbReference type="EC" id="5.3.1.9" evidence="4"/>
<dbReference type="AlphaFoldDB" id="A0A150QTL5"/>
<comment type="pathway">
    <text evidence="4">Carbohydrate degradation; glycolysis; D-glyceraldehyde 3-phosphate and glycerone phosphate from D-glucose: step 2/4.</text>
</comment>
<comment type="similarity">
    <text evidence="4">Belongs to the GPI family.</text>
</comment>
<dbReference type="GO" id="GO:0051156">
    <property type="term" value="P:glucose 6-phosphate metabolic process"/>
    <property type="evidence" value="ECO:0007669"/>
    <property type="project" value="TreeGrafter"/>
</dbReference>
<dbReference type="NCBIfam" id="NF007080">
    <property type="entry name" value="PRK09533.1"/>
    <property type="match status" value="1"/>
</dbReference>
<dbReference type="PROSITE" id="PS51463">
    <property type="entry name" value="P_GLUCOSE_ISOMERASE_3"/>
    <property type="match status" value="1"/>
</dbReference>
<dbReference type="UniPathway" id="UPA00109">
    <property type="reaction ID" value="UER00181"/>
</dbReference>
<dbReference type="GO" id="GO:0097367">
    <property type="term" value="F:carbohydrate derivative binding"/>
    <property type="evidence" value="ECO:0007669"/>
    <property type="project" value="InterPro"/>
</dbReference>
<keyword evidence="2 4" id="KW-0324">Glycolysis</keyword>
<comment type="catalytic activity">
    <reaction evidence="4">
        <text>alpha-D-glucose 6-phosphate = beta-D-fructose 6-phosphate</text>
        <dbReference type="Rhea" id="RHEA:11816"/>
        <dbReference type="ChEBI" id="CHEBI:57634"/>
        <dbReference type="ChEBI" id="CHEBI:58225"/>
        <dbReference type="EC" id="5.3.1.9"/>
    </reaction>
</comment>
<dbReference type="GO" id="GO:0005829">
    <property type="term" value="C:cytosol"/>
    <property type="evidence" value="ECO:0007669"/>
    <property type="project" value="TreeGrafter"/>
</dbReference>
<dbReference type="InterPro" id="IPR001672">
    <property type="entry name" value="G6P_Isomerase"/>
</dbReference>
<evidence type="ECO:0000256" key="3">
    <source>
        <dbReference type="ARBA" id="ARBA00023235"/>
    </source>
</evidence>
<dbReference type="PANTHER" id="PTHR11469">
    <property type="entry name" value="GLUCOSE-6-PHOSPHATE ISOMERASE"/>
    <property type="match status" value="1"/>
</dbReference>
<evidence type="ECO:0000313" key="6">
    <source>
        <dbReference type="Proteomes" id="UP000075635"/>
    </source>
</evidence>
<name>A0A150QTL5_SORCE</name>
<gene>
    <name evidence="5" type="ORF">BE17_22930</name>
</gene>
<dbReference type="PANTHER" id="PTHR11469:SF1">
    <property type="entry name" value="GLUCOSE-6-PHOSPHATE ISOMERASE"/>
    <property type="match status" value="1"/>
</dbReference>
<evidence type="ECO:0000256" key="2">
    <source>
        <dbReference type="ARBA" id="ARBA00023152"/>
    </source>
</evidence>
<keyword evidence="3 4" id="KW-0413">Isomerase</keyword>
<protein>
    <recommendedName>
        <fullName evidence="4">Glucose-6-phosphate isomerase</fullName>
        <ecNumber evidence="4">5.3.1.9</ecNumber>
    </recommendedName>
</protein>
<dbReference type="EMBL" id="JEMB01003541">
    <property type="protein sequence ID" value="KYF71182.1"/>
    <property type="molecule type" value="Genomic_DNA"/>
</dbReference>
<organism evidence="5 6">
    <name type="scientific">Sorangium cellulosum</name>
    <name type="common">Polyangium cellulosum</name>
    <dbReference type="NCBI Taxonomy" id="56"/>
    <lineage>
        <taxon>Bacteria</taxon>
        <taxon>Pseudomonadati</taxon>
        <taxon>Myxococcota</taxon>
        <taxon>Polyangia</taxon>
        <taxon>Polyangiales</taxon>
        <taxon>Polyangiaceae</taxon>
        <taxon>Sorangium</taxon>
    </lineage>
</organism>
<keyword evidence="1 4" id="KW-0312">Gluconeogenesis</keyword>